<sequence>MILKVLAFMKEEKRLQAPIIPFEKLYERITAATVTVKVAILQMMKLLIVMVRVREFVEYDLNKFCKVCGYVDEAYDENPAIHHEDTPKHMCNLILLNYNNNKSYFSKNKHGVKIFGHAESLPMNTAHVRKVENCDHHKIQIVVKPHQQVKFTFDISNDMKKEDLFIIGVQLAHPQPQFVMDKNPYIFGEEPNIIAKKTSLNGNVCIIFNAADIGQYEMPIMFTLFRQSDNKNLIFIREMVVLVQEHSETYATIKYPYTDGIWEKAPLHVCSTIQPSCSNFTVPKLLKTLLPLGLADNSLESLNLPTEEREQLRLLLNSTKMIFDEGYTKRNYVAFFHHLLWWEEVVAKINLRKYNMFGVKLVKRDEFFILEVPGLAEKRPSLLRGDRVFVRPQVAPEYVFESTIKNIDDNTVLLSGLDSSFLVLYYPEALFDVRFIMSRVPKERMHDAVHKLFTSKQETRVFPQLNQKKVPLQRITRFHNDKIASNPEQRSAVAHIVSGTHGLAPYIVYGPPGTGKTMTIVEAIIQLVVRNQRNRVLVCTDSNMAADHIALMLLQYNKELNITNFLFRANSQCREWTTMPPTLASVSNGISFETFYSVGNAQVATYRILVTTLLHAAKYASLRSQATQKLQITHLFVDEAAQASEPAVLVPITGLLSPNGKLILAGDPQQLGPVCISTGAKERGLGQSLLERLSLNYTNIYGSNPDYMTMLVQNFRSDPDILAIPNELFYENNLKALAPLDPLSKSSILGLPGGDSAVIFHAVNSREQRMGNAPSYFNERELEMLKRYTQALLEDHNVLPKDIGVIAPYIRQVYKMKGWLKSINMPDIEVGTVESFQGKEKRVILVSTVRANCRLLEYDAKYSLGFLVDDKRYNVTLTRAKAKLIIIGNPTCLVRDQKWRKYMDFCKEKNCYYGIESQQIDRSTALLVEIAKTRFDKCRLTEELKH</sequence>
<keyword evidence="7" id="KW-0347">Helicase</keyword>
<feature type="domain" description="DNA2/NAM7 helicase-like C-terminal" evidence="12">
    <location>
        <begin position="686"/>
        <end position="890"/>
    </location>
</feature>
<dbReference type="GO" id="GO:0005524">
    <property type="term" value="F:ATP binding"/>
    <property type="evidence" value="ECO:0007669"/>
    <property type="project" value="UniProtKB-KW"/>
</dbReference>
<keyword evidence="4" id="KW-0963">Cytoplasm</keyword>
<keyword evidence="6" id="KW-0378">Hydrolase</keyword>
<dbReference type="Proteomes" id="UP000663880">
    <property type="component" value="Unassembled WGS sequence"/>
</dbReference>
<evidence type="ECO:0000313" key="15">
    <source>
        <dbReference type="Proteomes" id="UP000663880"/>
    </source>
</evidence>
<dbReference type="FunFam" id="3.40.50.300:FF:000326">
    <property type="entry name" value="P-loop containing nucleoside triphosphate hydrolase"/>
    <property type="match status" value="1"/>
</dbReference>
<dbReference type="GO" id="GO:0003723">
    <property type="term" value="F:RNA binding"/>
    <property type="evidence" value="ECO:0007669"/>
    <property type="project" value="InterPro"/>
</dbReference>
<reference evidence="14" key="1">
    <citation type="submission" date="2021-02" db="EMBL/GenBank/DDBJ databases">
        <authorList>
            <person name="Steward A R."/>
        </authorList>
    </citation>
    <scope>NUCLEOTIDE SEQUENCE</scope>
</reference>
<evidence type="ECO:0000256" key="2">
    <source>
        <dbReference type="ARBA" id="ARBA00005601"/>
    </source>
</evidence>
<evidence type="ECO:0000256" key="4">
    <source>
        <dbReference type="ARBA" id="ARBA00022490"/>
    </source>
</evidence>
<feature type="domain" description="DNA2/NAM7 helicase helicase" evidence="11">
    <location>
        <begin position="604"/>
        <end position="677"/>
    </location>
</feature>
<dbReference type="InterPro" id="IPR041679">
    <property type="entry name" value="DNA2/NAM7-like_C"/>
</dbReference>
<dbReference type="InterPro" id="IPR027417">
    <property type="entry name" value="P-loop_NTPase"/>
</dbReference>
<dbReference type="GO" id="GO:0005694">
    <property type="term" value="C:chromosome"/>
    <property type="evidence" value="ECO:0007669"/>
    <property type="project" value="UniProtKB-ARBA"/>
</dbReference>
<evidence type="ECO:0000256" key="8">
    <source>
        <dbReference type="ARBA" id="ARBA00022840"/>
    </source>
</evidence>
<feature type="domain" description="Helicase MOV-10-like beta-barrel" evidence="13">
    <location>
        <begin position="354"/>
        <end position="435"/>
    </location>
</feature>
<comment type="subcellular location">
    <subcellularLocation>
        <location evidence="1">Cytoplasm</location>
    </subcellularLocation>
</comment>
<evidence type="ECO:0000259" key="11">
    <source>
        <dbReference type="Pfam" id="PF13086"/>
    </source>
</evidence>
<evidence type="ECO:0000259" key="12">
    <source>
        <dbReference type="Pfam" id="PF13087"/>
    </source>
</evidence>
<dbReference type="PANTHER" id="PTHR45418:SF1">
    <property type="entry name" value="CANCER_TESTIS ANTIGEN 55"/>
    <property type="match status" value="1"/>
</dbReference>
<evidence type="ECO:0000259" key="13">
    <source>
        <dbReference type="Pfam" id="PF21634"/>
    </source>
</evidence>
<dbReference type="AlphaFoldDB" id="A0A821VQU8"/>
<dbReference type="InterPro" id="IPR041677">
    <property type="entry name" value="DNA2/NAM7_AAA_11"/>
</dbReference>
<evidence type="ECO:0000313" key="14">
    <source>
        <dbReference type="EMBL" id="CAF4910150.1"/>
    </source>
</evidence>
<keyword evidence="8" id="KW-0067">ATP-binding</keyword>
<dbReference type="CDD" id="cd18808">
    <property type="entry name" value="SF1_C_Upf1"/>
    <property type="match status" value="1"/>
</dbReference>
<dbReference type="GO" id="GO:0016787">
    <property type="term" value="F:hydrolase activity"/>
    <property type="evidence" value="ECO:0007669"/>
    <property type="project" value="UniProtKB-KW"/>
</dbReference>
<name>A0A821VQU8_9NEOP</name>
<evidence type="ECO:0000256" key="9">
    <source>
        <dbReference type="ARBA" id="ARBA00023158"/>
    </source>
</evidence>
<evidence type="ECO:0000256" key="7">
    <source>
        <dbReference type="ARBA" id="ARBA00022806"/>
    </source>
</evidence>
<dbReference type="EC" id="3.6.4.13" evidence="3"/>
<evidence type="ECO:0000256" key="3">
    <source>
        <dbReference type="ARBA" id="ARBA00012552"/>
    </source>
</evidence>
<dbReference type="EMBL" id="CAJOBZ010000045">
    <property type="protein sequence ID" value="CAF4910150.1"/>
    <property type="molecule type" value="Genomic_DNA"/>
</dbReference>
<dbReference type="SUPFAM" id="SSF52540">
    <property type="entry name" value="P-loop containing nucleoside triphosphate hydrolases"/>
    <property type="match status" value="1"/>
</dbReference>
<evidence type="ECO:0000256" key="5">
    <source>
        <dbReference type="ARBA" id="ARBA00022741"/>
    </source>
</evidence>
<accession>A0A821VQU8</accession>
<keyword evidence="5" id="KW-0547">Nucleotide-binding</keyword>
<organism evidence="14 15">
    <name type="scientific">Pieris macdunnoughi</name>
    <dbReference type="NCBI Taxonomy" id="345717"/>
    <lineage>
        <taxon>Eukaryota</taxon>
        <taxon>Metazoa</taxon>
        <taxon>Ecdysozoa</taxon>
        <taxon>Arthropoda</taxon>
        <taxon>Hexapoda</taxon>
        <taxon>Insecta</taxon>
        <taxon>Pterygota</taxon>
        <taxon>Neoptera</taxon>
        <taxon>Endopterygota</taxon>
        <taxon>Lepidoptera</taxon>
        <taxon>Glossata</taxon>
        <taxon>Ditrysia</taxon>
        <taxon>Papilionoidea</taxon>
        <taxon>Pieridae</taxon>
        <taxon>Pierinae</taxon>
        <taxon>Pieris</taxon>
    </lineage>
</organism>
<dbReference type="PANTHER" id="PTHR45418">
    <property type="entry name" value="CANCER/TESTIS ANTIGEN 55"/>
    <property type="match status" value="1"/>
</dbReference>
<dbReference type="Pfam" id="PF13086">
    <property type="entry name" value="AAA_11"/>
    <property type="match status" value="2"/>
</dbReference>
<evidence type="ECO:0000256" key="1">
    <source>
        <dbReference type="ARBA" id="ARBA00004496"/>
    </source>
</evidence>
<dbReference type="CDD" id="cd18038">
    <property type="entry name" value="DEXXQc_Helz-like"/>
    <property type="match status" value="1"/>
</dbReference>
<evidence type="ECO:0000256" key="10">
    <source>
        <dbReference type="ARBA" id="ARBA00047984"/>
    </source>
</evidence>
<protein>
    <recommendedName>
        <fullName evidence="3">RNA helicase</fullName>
        <ecNumber evidence="3">3.6.4.13</ecNumber>
    </recommendedName>
</protein>
<comment type="similarity">
    <text evidence="2">Belongs to the DNA2/NAM7 helicase family. SDE3 subfamily.</text>
</comment>
<dbReference type="InterPro" id="IPR047187">
    <property type="entry name" value="SF1_C_Upf1"/>
</dbReference>
<gene>
    <name evidence="14" type="ORF">PMACD_LOCUS12065</name>
</gene>
<dbReference type="Gene3D" id="3.40.50.300">
    <property type="entry name" value="P-loop containing nucleotide triphosphate hydrolases"/>
    <property type="match status" value="2"/>
</dbReference>
<dbReference type="GO" id="GO:0031047">
    <property type="term" value="P:regulatory ncRNA-mediated gene silencing"/>
    <property type="evidence" value="ECO:0007669"/>
    <property type="project" value="UniProtKB-KW"/>
</dbReference>
<dbReference type="Pfam" id="PF13087">
    <property type="entry name" value="AAA_12"/>
    <property type="match status" value="1"/>
</dbReference>
<dbReference type="GO" id="GO:0005737">
    <property type="term" value="C:cytoplasm"/>
    <property type="evidence" value="ECO:0007669"/>
    <property type="project" value="UniProtKB-SubCell"/>
</dbReference>
<comment type="caution">
    <text evidence="14">The sequence shown here is derived from an EMBL/GenBank/DDBJ whole genome shotgun (WGS) entry which is preliminary data.</text>
</comment>
<comment type="catalytic activity">
    <reaction evidence="10">
        <text>ATP + H2O = ADP + phosphate + H(+)</text>
        <dbReference type="Rhea" id="RHEA:13065"/>
        <dbReference type="ChEBI" id="CHEBI:15377"/>
        <dbReference type="ChEBI" id="CHEBI:15378"/>
        <dbReference type="ChEBI" id="CHEBI:30616"/>
        <dbReference type="ChEBI" id="CHEBI:43474"/>
        <dbReference type="ChEBI" id="CHEBI:456216"/>
        <dbReference type="EC" id="3.6.4.13"/>
    </reaction>
</comment>
<feature type="domain" description="DNA2/NAM7 helicase helicase" evidence="11">
    <location>
        <begin position="485"/>
        <end position="560"/>
    </location>
</feature>
<dbReference type="OrthoDB" id="6513042at2759"/>
<dbReference type="GO" id="GO:0032574">
    <property type="term" value="F:5'-3' RNA helicase activity"/>
    <property type="evidence" value="ECO:0007669"/>
    <property type="project" value="InterPro"/>
</dbReference>
<proteinExistence type="inferred from homology"/>
<keyword evidence="15" id="KW-1185">Reference proteome</keyword>
<evidence type="ECO:0000256" key="6">
    <source>
        <dbReference type="ARBA" id="ARBA00022801"/>
    </source>
</evidence>
<dbReference type="InterPro" id="IPR049080">
    <property type="entry name" value="MOV-10-like_beta-barrel"/>
</dbReference>
<dbReference type="InterPro" id="IPR026122">
    <property type="entry name" value="MOV-10/SDE3_DEXXQ/H-box"/>
</dbReference>
<keyword evidence="9" id="KW-0943">RNA-mediated gene silencing</keyword>
<dbReference type="Pfam" id="PF21634">
    <property type="entry name" value="MOV-10_beta-barrel"/>
    <property type="match status" value="1"/>
</dbReference>